<dbReference type="STRING" id="696762.PFRI_10110"/>
<dbReference type="InterPro" id="IPR027417">
    <property type="entry name" value="P-loop_NTPase"/>
</dbReference>
<dbReference type="Proteomes" id="UP000184514">
    <property type="component" value="Unassembled WGS sequence"/>
</dbReference>
<evidence type="ECO:0008006" key="3">
    <source>
        <dbReference type="Google" id="ProtNLM"/>
    </source>
</evidence>
<gene>
    <name evidence="1" type="ORF">PFRI_10110</name>
</gene>
<sequence length="188" mass="20207">MTPDFTSSFPLRAARVHEVCGPSAASFAAVCASTAQGTVLWIREHWRPEGLNPLGLSPFFDPAKLLIAQVKDQTEGLAVAEEALRDGSVPLVVLEISQPIGLIQGRRLQLSAKTGKSTGLCLIPDGMGSNAAESRWRAAPLFDPFSAAGDSTLQRYELIKNKSGTLGSWHVRWDTASRRLHLVSATGE</sequence>
<proteinExistence type="predicted"/>
<reference evidence="1 2" key="1">
    <citation type="submission" date="2016-10" db="EMBL/GenBank/DDBJ databases">
        <title>Genome sequence of Planktotalea frisia SH6-1.</title>
        <authorList>
            <person name="Poehlein A."/>
            <person name="Bakenhus I."/>
            <person name="Voget S."/>
            <person name="Brinkhoff T."/>
            <person name="Simon M."/>
        </authorList>
    </citation>
    <scope>NUCLEOTIDE SEQUENCE [LARGE SCALE GENOMIC DNA]</scope>
    <source>
        <strain evidence="1 2">SH6-1</strain>
    </source>
</reference>
<evidence type="ECO:0000313" key="1">
    <source>
        <dbReference type="EMBL" id="OJI94712.1"/>
    </source>
</evidence>
<keyword evidence="2" id="KW-1185">Reference proteome</keyword>
<comment type="caution">
    <text evidence="1">The sequence shown here is derived from an EMBL/GenBank/DDBJ whole genome shotgun (WGS) entry which is preliminary data.</text>
</comment>
<dbReference type="EMBL" id="MLCB01000090">
    <property type="protein sequence ID" value="OJI94712.1"/>
    <property type="molecule type" value="Genomic_DNA"/>
</dbReference>
<name>A0A1L9NZS1_9RHOB</name>
<accession>A0A1L9NZS1</accession>
<evidence type="ECO:0000313" key="2">
    <source>
        <dbReference type="Proteomes" id="UP000184514"/>
    </source>
</evidence>
<dbReference type="OrthoDB" id="7630980at2"/>
<protein>
    <recommendedName>
        <fullName evidence="3">Protein ImuA</fullName>
    </recommendedName>
</protein>
<dbReference type="SUPFAM" id="SSF52540">
    <property type="entry name" value="P-loop containing nucleoside triphosphate hydrolases"/>
    <property type="match status" value="1"/>
</dbReference>
<organism evidence="1 2">
    <name type="scientific">Planktotalea frisia</name>
    <dbReference type="NCBI Taxonomy" id="696762"/>
    <lineage>
        <taxon>Bacteria</taxon>
        <taxon>Pseudomonadati</taxon>
        <taxon>Pseudomonadota</taxon>
        <taxon>Alphaproteobacteria</taxon>
        <taxon>Rhodobacterales</taxon>
        <taxon>Paracoccaceae</taxon>
        <taxon>Planktotalea</taxon>
    </lineage>
</organism>
<dbReference type="AlphaFoldDB" id="A0A1L9NZS1"/>
<dbReference type="Gene3D" id="3.40.50.300">
    <property type="entry name" value="P-loop containing nucleotide triphosphate hydrolases"/>
    <property type="match status" value="1"/>
</dbReference>